<keyword evidence="4" id="KW-0472">Membrane</keyword>
<dbReference type="KEGG" id="fuv:JR347_12790"/>
<evidence type="ECO:0000313" key="7">
    <source>
        <dbReference type="Proteomes" id="UP000662783"/>
    </source>
</evidence>
<dbReference type="Proteomes" id="UP000662783">
    <property type="component" value="Chromosome"/>
</dbReference>
<dbReference type="RefSeq" id="WP_205720990.1">
    <property type="nucleotide sequence ID" value="NZ_CP070608.1"/>
</dbReference>
<dbReference type="SUPFAM" id="SSF52317">
    <property type="entry name" value="Class I glutamine amidotransferase-like"/>
    <property type="match status" value="1"/>
</dbReference>
<evidence type="ECO:0000313" key="6">
    <source>
        <dbReference type="EMBL" id="QSE96474.1"/>
    </source>
</evidence>
<dbReference type="GO" id="GO:0019172">
    <property type="term" value="F:glyoxalase III activity"/>
    <property type="evidence" value="ECO:0007669"/>
    <property type="project" value="TreeGrafter"/>
</dbReference>
<dbReference type="InterPro" id="IPR029062">
    <property type="entry name" value="Class_I_gatase-like"/>
</dbReference>
<evidence type="ECO:0000256" key="1">
    <source>
        <dbReference type="ARBA" id="ARBA00023016"/>
    </source>
</evidence>
<dbReference type="GO" id="GO:0019243">
    <property type="term" value="P:methylglyoxal catabolic process to D-lactate via S-lactoyl-glutathione"/>
    <property type="evidence" value="ECO:0007669"/>
    <property type="project" value="TreeGrafter"/>
</dbReference>
<organism evidence="6 7">
    <name type="scientific">Fulvivirga lutea</name>
    <dbReference type="NCBI Taxonomy" id="2810512"/>
    <lineage>
        <taxon>Bacteria</taxon>
        <taxon>Pseudomonadati</taxon>
        <taxon>Bacteroidota</taxon>
        <taxon>Cytophagia</taxon>
        <taxon>Cytophagales</taxon>
        <taxon>Fulvivirgaceae</taxon>
        <taxon>Fulvivirga</taxon>
    </lineage>
</organism>
<dbReference type="AlphaFoldDB" id="A0A974ZZP4"/>
<name>A0A974ZZP4_9BACT</name>
<evidence type="ECO:0000256" key="4">
    <source>
        <dbReference type="SAM" id="Phobius"/>
    </source>
</evidence>
<dbReference type="CDD" id="cd03141">
    <property type="entry name" value="GATase1_Hsp31_like"/>
    <property type="match status" value="1"/>
</dbReference>
<keyword evidence="4" id="KW-0812">Transmembrane</keyword>
<evidence type="ECO:0000256" key="3">
    <source>
        <dbReference type="ARBA" id="ARBA00038493"/>
    </source>
</evidence>
<feature type="domain" description="DJ-1/PfpI" evidence="5">
    <location>
        <begin position="81"/>
        <end position="280"/>
    </location>
</feature>
<dbReference type="GO" id="GO:0005737">
    <property type="term" value="C:cytoplasm"/>
    <property type="evidence" value="ECO:0007669"/>
    <property type="project" value="TreeGrafter"/>
</dbReference>
<gene>
    <name evidence="6" type="ORF">JR347_12790</name>
</gene>
<keyword evidence="6" id="KW-0315">Glutamine amidotransferase</keyword>
<keyword evidence="2" id="KW-0456">Lyase</keyword>
<dbReference type="Gene3D" id="3.40.50.880">
    <property type="match status" value="1"/>
</dbReference>
<dbReference type="InterPro" id="IPR002818">
    <property type="entry name" value="DJ-1/PfpI"/>
</dbReference>
<dbReference type="Pfam" id="PF01965">
    <property type="entry name" value="DJ-1_PfpI"/>
    <property type="match status" value="1"/>
</dbReference>
<evidence type="ECO:0000256" key="2">
    <source>
        <dbReference type="ARBA" id="ARBA00023239"/>
    </source>
</evidence>
<sequence length="358" mass="39820">MKVKKIIKWSLGGIATFIILLVGFGFWFISLIKTDASEKVDYSNITPQEIPYLSEDSIRHRGRILAVVTSIDKMGTSGKGTGFEFTELSRAYYVFIANGFEVDVASPKGGEAPVVMDDMGMYDYAFLNDKVAQYKIKNTIPISNINSKDYEAIYFVGGKGTMFDFPDNAQLQSVVRDLYESDKVIGAVCHGPAALVNVQLSNGDLLIKDKKVSGFTNAEELLLISDAREIFPFLLQDKLSQNGAQFIEGAKYLENVVVDGRVVTGQNPWSTWLIAESMIKQMGYEPKAREITGEENAEAILSVYETYGYERAVNKLEQLKSQTVKVNKALIGGHSLIAIWQLQLGRAYDMVGLLRRLN</sequence>
<keyword evidence="1" id="KW-0346">Stress response</keyword>
<dbReference type="PANTHER" id="PTHR48094">
    <property type="entry name" value="PROTEIN/NUCLEIC ACID DEGLYCASE DJ-1-RELATED"/>
    <property type="match status" value="1"/>
</dbReference>
<accession>A0A974ZZP4</accession>
<dbReference type="InterPro" id="IPR050325">
    <property type="entry name" value="Prot/Nucl_acid_deglycase"/>
</dbReference>
<evidence type="ECO:0000259" key="5">
    <source>
        <dbReference type="Pfam" id="PF01965"/>
    </source>
</evidence>
<feature type="transmembrane region" description="Helical" evidence="4">
    <location>
        <begin position="9"/>
        <end position="29"/>
    </location>
</feature>
<keyword evidence="4" id="KW-1133">Transmembrane helix</keyword>
<protein>
    <submittedName>
        <fullName evidence="6">Type 1 glutamine amidotransferase domain-containing protein</fullName>
    </submittedName>
</protein>
<proteinExistence type="inferred from homology"/>
<dbReference type="PANTHER" id="PTHR48094:SF11">
    <property type="entry name" value="GLUTATHIONE-INDEPENDENT GLYOXALASE HSP31-RELATED"/>
    <property type="match status" value="1"/>
</dbReference>
<comment type="similarity">
    <text evidence="3">Belongs to the peptidase C56 family. HSP31-like subfamily.</text>
</comment>
<keyword evidence="7" id="KW-1185">Reference proteome</keyword>
<reference evidence="6" key="1">
    <citation type="submission" date="2021-02" db="EMBL/GenBank/DDBJ databases">
        <title>Fulvivirga sp. S481 isolated from sea water.</title>
        <authorList>
            <person name="Bae S.S."/>
            <person name="Baek K."/>
        </authorList>
    </citation>
    <scope>NUCLEOTIDE SEQUENCE</scope>
    <source>
        <strain evidence="6">S481</strain>
    </source>
</reference>
<dbReference type="EMBL" id="CP070608">
    <property type="protein sequence ID" value="QSE96474.1"/>
    <property type="molecule type" value="Genomic_DNA"/>
</dbReference>